<reference evidence="7" key="1">
    <citation type="journal article" date="2013" name="Int. J. Syst. Evol. Microbiol.">
        <title>Polycladomyces abyssicola gen. nov., sp. nov., a thermophilic filamentous bacterium isolated from hemipelagic sediment.</title>
        <authorList>
            <person name="Tsubouchi T."/>
            <person name="Shimane Y."/>
            <person name="Mori K."/>
            <person name="Usui K."/>
            <person name="Hiraki T."/>
            <person name="Tame A."/>
            <person name="Uematsu K."/>
            <person name="Maruyama T."/>
            <person name="Hatada Y."/>
        </authorList>
    </citation>
    <scope>NUCLEOTIDE SEQUENCE</scope>
    <source>
        <strain evidence="7">JIR-001</strain>
    </source>
</reference>
<evidence type="ECO:0000256" key="2">
    <source>
        <dbReference type="ARBA" id="ARBA00023125"/>
    </source>
</evidence>
<dbReference type="AlphaFoldDB" id="A0A8D5UDH1"/>
<dbReference type="CDD" id="cd00092">
    <property type="entry name" value="HTH_CRP"/>
    <property type="match status" value="1"/>
</dbReference>
<organism evidence="7 8">
    <name type="scientific">Polycladomyces abyssicola</name>
    <dbReference type="NCBI Taxonomy" id="1125966"/>
    <lineage>
        <taxon>Bacteria</taxon>
        <taxon>Bacillati</taxon>
        <taxon>Bacillota</taxon>
        <taxon>Bacilli</taxon>
        <taxon>Bacillales</taxon>
        <taxon>Thermoactinomycetaceae</taxon>
        <taxon>Polycladomyces</taxon>
    </lineage>
</organism>
<feature type="domain" description="HTH crp-type" evidence="6">
    <location>
        <begin position="141"/>
        <end position="214"/>
    </location>
</feature>
<gene>
    <name evidence="7" type="ORF">JIR001_04810</name>
</gene>
<evidence type="ECO:0000259" key="5">
    <source>
        <dbReference type="PROSITE" id="PS50042"/>
    </source>
</evidence>
<dbReference type="SUPFAM" id="SSF46785">
    <property type="entry name" value="Winged helix' DNA-binding domain"/>
    <property type="match status" value="1"/>
</dbReference>
<evidence type="ECO:0000313" key="8">
    <source>
        <dbReference type="Proteomes" id="UP000677436"/>
    </source>
</evidence>
<proteinExistence type="predicted"/>
<feature type="domain" description="Cyclic nucleotide-binding" evidence="5">
    <location>
        <begin position="7"/>
        <end position="127"/>
    </location>
</feature>
<dbReference type="InterPro" id="IPR014710">
    <property type="entry name" value="RmlC-like_jellyroll"/>
</dbReference>
<accession>A0A8D5UDH1</accession>
<dbReference type="PANTHER" id="PTHR24567:SF26">
    <property type="entry name" value="REGULATORY PROTEIN YEIL"/>
    <property type="match status" value="1"/>
</dbReference>
<dbReference type="SMART" id="SM00100">
    <property type="entry name" value="cNMP"/>
    <property type="match status" value="1"/>
</dbReference>
<evidence type="ECO:0000259" key="6">
    <source>
        <dbReference type="PROSITE" id="PS51063"/>
    </source>
</evidence>
<name>A0A8D5UDH1_9BACL</name>
<keyword evidence="3" id="KW-0010">Activator</keyword>
<dbReference type="KEGG" id="pabs:JIR001_04810"/>
<evidence type="ECO:0000256" key="4">
    <source>
        <dbReference type="ARBA" id="ARBA00023163"/>
    </source>
</evidence>
<dbReference type="PROSITE" id="PS00042">
    <property type="entry name" value="HTH_CRP_1"/>
    <property type="match status" value="1"/>
</dbReference>
<dbReference type="RefSeq" id="WP_212774038.1">
    <property type="nucleotide sequence ID" value="NZ_AP024601.1"/>
</dbReference>
<dbReference type="PRINTS" id="PR00034">
    <property type="entry name" value="HTHCRP"/>
</dbReference>
<sequence length="230" mass="26714">MLRNIPIFSSVPEDELAPLVSRLKFRTLNKREIVFTEGSPRTYVYFIHSGCVKTYKTDADGHEQIIHFLQKGEWFPHNGLFGHRPYPATAEAIQRTELSALPVRAFEEWLIQRPKQMMELLRTLGDKIQSLTEKMLILSMHETEHRLISVLIQLAQTHGDMRKSGWRIPLPLTHRELAHSVGTSRETINRMMRKLQKEGIVAMNRKECIILDPARLLDRRNRFGDDKGHG</sequence>
<dbReference type="InterPro" id="IPR018490">
    <property type="entry name" value="cNMP-bd_dom_sf"/>
</dbReference>
<dbReference type="InterPro" id="IPR036388">
    <property type="entry name" value="WH-like_DNA-bd_sf"/>
</dbReference>
<dbReference type="SUPFAM" id="SSF51206">
    <property type="entry name" value="cAMP-binding domain-like"/>
    <property type="match status" value="1"/>
</dbReference>
<keyword evidence="8" id="KW-1185">Reference proteome</keyword>
<dbReference type="PANTHER" id="PTHR24567">
    <property type="entry name" value="CRP FAMILY TRANSCRIPTIONAL REGULATORY PROTEIN"/>
    <property type="match status" value="1"/>
</dbReference>
<dbReference type="Proteomes" id="UP000677436">
    <property type="component" value="Chromosome"/>
</dbReference>
<dbReference type="GO" id="GO:0005829">
    <property type="term" value="C:cytosol"/>
    <property type="evidence" value="ECO:0007669"/>
    <property type="project" value="TreeGrafter"/>
</dbReference>
<dbReference type="InterPro" id="IPR012318">
    <property type="entry name" value="HTH_CRP"/>
</dbReference>
<dbReference type="GO" id="GO:0003677">
    <property type="term" value="F:DNA binding"/>
    <property type="evidence" value="ECO:0007669"/>
    <property type="project" value="UniProtKB-KW"/>
</dbReference>
<dbReference type="InterPro" id="IPR036390">
    <property type="entry name" value="WH_DNA-bd_sf"/>
</dbReference>
<dbReference type="InterPro" id="IPR018335">
    <property type="entry name" value="Tscrpt_reg_HTH_Crp-type_CS"/>
</dbReference>
<evidence type="ECO:0000313" key="7">
    <source>
        <dbReference type="EMBL" id="BCU80698.1"/>
    </source>
</evidence>
<dbReference type="Pfam" id="PF13545">
    <property type="entry name" value="HTH_Crp_2"/>
    <property type="match status" value="1"/>
</dbReference>
<evidence type="ECO:0000256" key="1">
    <source>
        <dbReference type="ARBA" id="ARBA00023015"/>
    </source>
</evidence>
<keyword evidence="4" id="KW-0804">Transcription</keyword>
<reference evidence="7" key="2">
    <citation type="journal article" date="2021" name="Microbiol. Resour. Announc.">
        <title>Complete Genome Sequence of Polycladomyces abyssicola JIR-001T, Isolated from Hemipelagic Sediment in Deep Seawater.</title>
        <authorList>
            <person name="Tsubouchi T."/>
            <person name="Kaneko Y."/>
        </authorList>
    </citation>
    <scope>NUCLEOTIDE SEQUENCE</scope>
    <source>
        <strain evidence="7">JIR-001</strain>
    </source>
</reference>
<protein>
    <submittedName>
        <fullName evidence="7">cAMP-binding protein</fullName>
    </submittedName>
</protein>
<dbReference type="SMART" id="SM00419">
    <property type="entry name" value="HTH_CRP"/>
    <property type="match status" value="1"/>
</dbReference>
<dbReference type="Gene3D" id="1.10.10.10">
    <property type="entry name" value="Winged helix-like DNA-binding domain superfamily/Winged helix DNA-binding domain"/>
    <property type="match status" value="1"/>
</dbReference>
<dbReference type="InterPro" id="IPR000595">
    <property type="entry name" value="cNMP-bd_dom"/>
</dbReference>
<dbReference type="PROSITE" id="PS50042">
    <property type="entry name" value="CNMP_BINDING_3"/>
    <property type="match status" value="1"/>
</dbReference>
<dbReference type="PROSITE" id="PS51063">
    <property type="entry name" value="HTH_CRP_2"/>
    <property type="match status" value="1"/>
</dbReference>
<dbReference type="EMBL" id="AP024601">
    <property type="protein sequence ID" value="BCU80698.1"/>
    <property type="molecule type" value="Genomic_DNA"/>
</dbReference>
<keyword evidence="1" id="KW-0805">Transcription regulation</keyword>
<dbReference type="Gene3D" id="2.60.120.10">
    <property type="entry name" value="Jelly Rolls"/>
    <property type="match status" value="1"/>
</dbReference>
<keyword evidence="2" id="KW-0238">DNA-binding</keyword>
<dbReference type="InterPro" id="IPR050397">
    <property type="entry name" value="Env_Response_Regulators"/>
</dbReference>
<dbReference type="GO" id="GO:0003700">
    <property type="term" value="F:DNA-binding transcription factor activity"/>
    <property type="evidence" value="ECO:0007669"/>
    <property type="project" value="InterPro"/>
</dbReference>
<dbReference type="Pfam" id="PF00027">
    <property type="entry name" value="cNMP_binding"/>
    <property type="match status" value="1"/>
</dbReference>
<evidence type="ECO:0000256" key="3">
    <source>
        <dbReference type="ARBA" id="ARBA00023159"/>
    </source>
</evidence>
<dbReference type="CDD" id="cd00038">
    <property type="entry name" value="CAP_ED"/>
    <property type="match status" value="1"/>
</dbReference>